<accession>A0A8S5UE59</accession>
<reference evidence="2" key="1">
    <citation type="journal article" date="2021" name="Proc. Natl. Acad. Sci. U.S.A.">
        <title>A Catalog of Tens of Thousands of Viruses from Human Metagenomes Reveals Hidden Associations with Chronic Diseases.</title>
        <authorList>
            <person name="Tisza M.J."/>
            <person name="Buck C.B."/>
        </authorList>
    </citation>
    <scope>NUCLEOTIDE SEQUENCE</scope>
    <source>
        <strain evidence="2">Ctdj515</strain>
    </source>
</reference>
<feature type="compositionally biased region" description="Gly residues" evidence="1">
    <location>
        <begin position="1"/>
        <end position="12"/>
    </location>
</feature>
<sequence length="44" mass="4447">MAKGGKSGGGKSSKGTYRSAVTGRFVTATYGKGHPNTTIKESGK</sequence>
<feature type="region of interest" description="Disordered" evidence="1">
    <location>
        <begin position="1"/>
        <end position="23"/>
    </location>
</feature>
<proteinExistence type="predicted"/>
<dbReference type="EMBL" id="BK016073">
    <property type="protein sequence ID" value="DAF92791.1"/>
    <property type="molecule type" value="Genomic_DNA"/>
</dbReference>
<name>A0A8S5UE59_9CAUD</name>
<protein>
    <submittedName>
        <fullName evidence="2">Uncharacterized protein</fullName>
    </submittedName>
</protein>
<evidence type="ECO:0000313" key="2">
    <source>
        <dbReference type="EMBL" id="DAF92791.1"/>
    </source>
</evidence>
<evidence type="ECO:0000256" key="1">
    <source>
        <dbReference type="SAM" id="MobiDB-lite"/>
    </source>
</evidence>
<organism evidence="2">
    <name type="scientific">Siphoviridae sp. ctdj515</name>
    <dbReference type="NCBI Taxonomy" id="2825582"/>
    <lineage>
        <taxon>Viruses</taxon>
        <taxon>Duplodnaviria</taxon>
        <taxon>Heunggongvirae</taxon>
        <taxon>Uroviricota</taxon>
        <taxon>Caudoviricetes</taxon>
    </lineage>
</organism>